<evidence type="ECO:0000256" key="14">
    <source>
        <dbReference type="ARBA" id="ARBA00023136"/>
    </source>
</evidence>
<dbReference type="PANTHER" id="PTHR21528">
    <property type="entry name" value="DEHYDRODOLICHYL DIPHOSPHATE SYNTHASE COMPLEX SUBUNIT NUS1"/>
    <property type="match status" value="1"/>
</dbReference>
<dbReference type="InterPro" id="IPR038887">
    <property type="entry name" value="Nus1/NgBR"/>
</dbReference>
<dbReference type="Gene3D" id="3.40.1180.10">
    <property type="entry name" value="Decaprenyl diphosphate synthase-like"/>
    <property type="match status" value="1"/>
</dbReference>
<feature type="compositionally biased region" description="Polar residues" evidence="19">
    <location>
        <begin position="710"/>
        <end position="719"/>
    </location>
</feature>
<evidence type="ECO:0000259" key="22">
    <source>
        <dbReference type="SMART" id="SM01403"/>
    </source>
</evidence>
<evidence type="ECO:0000256" key="6">
    <source>
        <dbReference type="ARBA" id="ARBA00012596"/>
    </source>
</evidence>
<comment type="cofactor">
    <cofactor evidence="1">
        <name>Mg(2+)</name>
        <dbReference type="ChEBI" id="CHEBI:18420"/>
    </cofactor>
</comment>
<dbReference type="InterPro" id="IPR036915">
    <property type="entry name" value="Cyclin-like_sf"/>
</dbReference>
<dbReference type="NCBIfam" id="TIGR01049">
    <property type="entry name" value="rpsJ_bact"/>
    <property type="match status" value="1"/>
</dbReference>
<dbReference type="PANTHER" id="PTHR21528:SF0">
    <property type="entry name" value="DEHYDRODOLICHYL DIPHOSPHATE SYNTHASE COMPLEX SUBUNIT NUS1"/>
    <property type="match status" value="1"/>
</dbReference>
<keyword evidence="16" id="KW-0687">Ribonucleoprotein</keyword>
<dbReference type="EC" id="2.5.1.87" evidence="6"/>
<feature type="domain" description="Cyclin-like" evidence="21">
    <location>
        <begin position="443"/>
        <end position="524"/>
    </location>
</feature>
<dbReference type="Proteomes" id="UP000479710">
    <property type="component" value="Unassembled WGS sequence"/>
</dbReference>
<reference evidence="23 24" key="1">
    <citation type="submission" date="2019-11" db="EMBL/GenBank/DDBJ databases">
        <title>Whole genome sequence of Oryza granulata.</title>
        <authorList>
            <person name="Li W."/>
        </authorList>
    </citation>
    <scope>NUCLEOTIDE SEQUENCE [LARGE SCALE GENOMIC DNA]</scope>
    <source>
        <strain evidence="24">cv. Menghai</strain>
        <tissue evidence="23">Leaf</tissue>
    </source>
</reference>
<dbReference type="InterPro" id="IPR036424">
    <property type="entry name" value="UPP_synth-like_sf"/>
</dbReference>
<evidence type="ECO:0000256" key="11">
    <source>
        <dbReference type="ARBA" id="ARBA00022980"/>
    </source>
</evidence>
<comment type="caution">
    <text evidence="23">The sequence shown here is derived from an EMBL/GenBank/DDBJ whole genome shotgun (WGS) entry which is preliminary data.</text>
</comment>
<dbReference type="InterPro" id="IPR001848">
    <property type="entry name" value="Ribosomal_uS10"/>
</dbReference>
<dbReference type="GO" id="GO:0017025">
    <property type="term" value="F:TBP-class protein binding"/>
    <property type="evidence" value="ECO:0007669"/>
    <property type="project" value="InterPro"/>
</dbReference>
<feature type="compositionally biased region" description="Basic and acidic residues" evidence="19">
    <location>
        <begin position="656"/>
        <end position="674"/>
    </location>
</feature>
<evidence type="ECO:0000256" key="19">
    <source>
        <dbReference type="SAM" id="MobiDB-lite"/>
    </source>
</evidence>
<keyword evidence="24" id="KW-1185">Reference proteome</keyword>
<comment type="pathway">
    <text evidence="3">Protein modification; protein glycosylation.</text>
</comment>
<keyword evidence="14 20" id="KW-0472">Membrane</keyword>
<feature type="domain" description="Small ribosomal subunit protein uS10" evidence="22">
    <location>
        <begin position="846"/>
        <end position="940"/>
    </location>
</feature>
<keyword evidence="10" id="KW-0460">Magnesium</keyword>
<feature type="region of interest" description="Disordered" evidence="19">
    <location>
        <begin position="355"/>
        <end position="376"/>
    </location>
</feature>
<dbReference type="InterPro" id="IPR000812">
    <property type="entry name" value="TFIIB"/>
</dbReference>
<keyword evidence="8 20" id="KW-0812">Transmembrane</keyword>
<dbReference type="PROSITE" id="PS00361">
    <property type="entry name" value="RIBOSOMAL_S10"/>
    <property type="match status" value="1"/>
</dbReference>
<dbReference type="SUPFAM" id="SSF64005">
    <property type="entry name" value="Undecaprenyl diphosphate synthase"/>
    <property type="match status" value="1"/>
</dbReference>
<dbReference type="CDD" id="cd20550">
    <property type="entry name" value="CYCLIN_TFIIB_archaea_like_rpt2"/>
    <property type="match status" value="1"/>
</dbReference>
<evidence type="ECO:0000256" key="4">
    <source>
        <dbReference type="ARBA" id="ARBA00005432"/>
    </source>
</evidence>
<keyword evidence="12 20" id="KW-1133">Transmembrane helix</keyword>
<dbReference type="GO" id="GO:0070897">
    <property type="term" value="P:transcription preinitiation complex assembly"/>
    <property type="evidence" value="ECO:0007669"/>
    <property type="project" value="InterPro"/>
</dbReference>
<dbReference type="GO" id="GO:1990904">
    <property type="term" value="C:ribonucleoprotein complex"/>
    <property type="evidence" value="ECO:0007669"/>
    <property type="project" value="UniProtKB-KW"/>
</dbReference>
<evidence type="ECO:0000256" key="20">
    <source>
        <dbReference type="SAM" id="Phobius"/>
    </source>
</evidence>
<dbReference type="GO" id="GO:0003723">
    <property type="term" value="F:RNA binding"/>
    <property type="evidence" value="ECO:0007669"/>
    <property type="project" value="InterPro"/>
</dbReference>
<dbReference type="Pfam" id="PF00338">
    <property type="entry name" value="Ribosomal_S10"/>
    <property type="match status" value="1"/>
</dbReference>
<dbReference type="InterPro" id="IPR027486">
    <property type="entry name" value="Ribosomal_uS10_dom"/>
</dbReference>
<dbReference type="Gene3D" id="3.30.70.600">
    <property type="entry name" value="Ribosomal protein S10 domain"/>
    <property type="match status" value="1"/>
</dbReference>
<dbReference type="PRINTS" id="PR00685">
    <property type="entry name" value="TIFACTORIIB"/>
</dbReference>
<dbReference type="GO" id="GO:1904423">
    <property type="term" value="C:dehydrodolichyl diphosphate synthase complex"/>
    <property type="evidence" value="ECO:0007669"/>
    <property type="project" value="InterPro"/>
</dbReference>
<evidence type="ECO:0000256" key="10">
    <source>
        <dbReference type="ARBA" id="ARBA00022842"/>
    </source>
</evidence>
<evidence type="ECO:0000256" key="7">
    <source>
        <dbReference type="ARBA" id="ARBA00022679"/>
    </source>
</evidence>
<comment type="catalytic activity">
    <reaction evidence="17">
        <text>n isopentenyl diphosphate + (2E,6E)-farnesyl diphosphate = a di-trans,poly-cis-polyprenyl diphosphate + n diphosphate</text>
        <dbReference type="Rhea" id="RHEA:53008"/>
        <dbReference type="Rhea" id="RHEA-COMP:19494"/>
        <dbReference type="ChEBI" id="CHEBI:33019"/>
        <dbReference type="ChEBI" id="CHEBI:128769"/>
        <dbReference type="ChEBI" id="CHEBI:136960"/>
        <dbReference type="ChEBI" id="CHEBI:175763"/>
        <dbReference type="EC" id="2.5.1.87"/>
    </reaction>
</comment>
<evidence type="ECO:0000256" key="2">
    <source>
        <dbReference type="ARBA" id="ARBA00004586"/>
    </source>
</evidence>
<dbReference type="SMART" id="SM01403">
    <property type="entry name" value="Ribosomal_S10"/>
    <property type="match status" value="1"/>
</dbReference>
<dbReference type="GO" id="GO:0005840">
    <property type="term" value="C:ribosome"/>
    <property type="evidence" value="ECO:0007669"/>
    <property type="project" value="UniProtKB-KW"/>
</dbReference>
<dbReference type="Gene3D" id="1.10.472.10">
    <property type="entry name" value="Cyclin-like"/>
    <property type="match status" value="2"/>
</dbReference>
<dbReference type="SUPFAM" id="SSF54999">
    <property type="entry name" value="Ribosomal protein S10"/>
    <property type="match status" value="1"/>
</dbReference>
<name>A0A6G1DPE5_9ORYZ</name>
<evidence type="ECO:0000256" key="3">
    <source>
        <dbReference type="ARBA" id="ARBA00004922"/>
    </source>
</evidence>
<accession>A0A6G1DPE5</accession>
<comment type="subcellular location">
    <subcellularLocation>
        <location evidence="2">Endoplasmic reticulum membrane</location>
    </subcellularLocation>
</comment>
<keyword evidence="13" id="KW-0805">Transcription regulation</keyword>
<comment type="similarity">
    <text evidence="5">Belongs to the universal ribosomal protein uS10 family.</text>
</comment>
<dbReference type="SMART" id="SM00385">
    <property type="entry name" value="CYCLIN"/>
    <property type="match status" value="2"/>
</dbReference>
<evidence type="ECO:0000259" key="21">
    <source>
        <dbReference type="SMART" id="SM00385"/>
    </source>
</evidence>
<dbReference type="OrthoDB" id="25790at2759"/>
<dbReference type="FunFam" id="3.30.70.600:FF:000001">
    <property type="entry name" value="30S ribosomal protein S10"/>
    <property type="match status" value="1"/>
</dbReference>
<evidence type="ECO:0000256" key="12">
    <source>
        <dbReference type="ARBA" id="ARBA00022989"/>
    </source>
</evidence>
<keyword evidence="7" id="KW-0808">Transferase</keyword>
<evidence type="ECO:0000256" key="8">
    <source>
        <dbReference type="ARBA" id="ARBA00022692"/>
    </source>
</evidence>
<evidence type="ECO:0000256" key="9">
    <source>
        <dbReference type="ARBA" id="ARBA00022824"/>
    </source>
</evidence>
<dbReference type="InterPro" id="IPR013150">
    <property type="entry name" value="TFIIB_cyclin"/>
</dbReference>
<proteinExistence type="inferred from homology"/>
<evidence type="ECO:0000313" key="23">
    <source>
        <dbReference type="EMBL" id="KAF0914261.1"/>
    </source>
</evidence>
<protein>
    <recommendedName>
        <fullName evidence="18">Small ribosomal subunit protein uS10c</fullName>
        <ecNumber evidence="6">2.5.1.87</ecNumber>
    </recommendedName>
</protein>
<dbReference type="InterPro" id="IPR036838">
    <property type="entry name" value="Ribosomal_uS10_dom_sf"/>
</dbReference>
<evidence type="ECO:0000256" key="16">
    <source>
        <dbReference type="ARBA" id="ARBA00023274"/>
    </source>
</evidence>
<evidence type="ECO:0000256" key="1">
    <source>
        <dbReference type="ARBA" id="ARBA00001946"/>
    </source>
</evidence>
<feature type="domain" description="Cyclin-like" evidence="21">
    <location>
        <begin position="539"/>
        <end position="620"/>
    </location>
</feature>
<evidence type="ECO:0000256" key="18">
    <source>
        <dbReference type="ARBA" id="ARBA00070310"/>
    </source>
</evidence>
<dbReference type="GO" id="GO:0005789">
    <property type="term" value="C:endoplasmic reticulum membrane"/>
    <property type="evidence" value="ECO:0007669"/>
    <property type="project" value="UniProtKB-SubCell"/>
</dbReference>
<dbReference type="NCBIfam" id="NF001861">
    <property type="entry name" value="PRK00596.1"/>
    <property type="match status" value="1"/>
</dbReference>
<dbReference type="GO" id="GO:0003735">
    <property type="term" value="F:structural constituent of ribosome"/>
    <property type="evidence" value="ECO:0007669"/>
    <property type="project" value="InterPro"/>
</dbReference>
<feature type="region of interest" description="Disordered" evidence="19">
    <location>
        <begin position="710"/>
        <end position="729"/>
    </location>
</feature>
<dbReference type="FunFam" id="1.10.472.10:FF:000045">
    <property type="entry name" value="Transcription initiation factor IIB"/>
    <property type="match status" value="1"/>
</dbReference>
<evidence type="ECO:0000256" key="17">
    <source>
        <dbReference type="ARBA" id="ARBA00047353"/>
    </source>
</evidence>
<evidence type="ECO:0000256" key="15">
    <source>
        <dbReference type="ARBA" id="ARBA00023163"/>
    </source>
</evidence>
<dbReference type="Pfam" id="PF00382">
    <property type="entry name" value="TFIIB"/>
    <property type="match status" value="2"/>
</dbReference>
<dbReference type="InterPro" id="IPR018268">
    <property type="entry name" value="Ribosomal_uS10_CS"/>
</dbReference>
<organism evidence="23 24">
    <name type="scientific">Oryza meyeriana var. granulata</name>
    <dbReference type="NCBI Taxonomy" id="110450"/>
    <lineage>
        <taxon>Eukaryota</taxon>
        <taxon>Viridiplantae</taxon>
        <taxon>Streptophyta</taxon>
        <taxon>Embryophyta</taxon>
        <taxon>Tracheophyta</taxon>
        <taxon>Spermatophyta</taxon>
        <taxon>Magnoliopsida</taxon>
        <taxon>Liliopsida</taxon>
        <taxon>Poales</taxon>
        <taxon>Poaceae</taxon>
        <taxon>BOP clade</taxon>
        <taxon>Oryzoideae</taxon>
        <taxon>Oryzeae</taxon>
        <taxon>Oryzinae</taxon>
        <taxon>Oryza</taxon>
        <taxon>Oryza meyeriana</taxon>
    </lineage>
</organism>
<evidence type="ECO:0000313" key="24">
    <source>
        <dbReference type="Proteomes" id="UP000479710"/>
    </source>
</evidence>
<dbReference type="AlphaFoldDB" id="A0A6G1DPE5"/>
<dbReference type="InterPro" id="IPR013763">
    <property type="entry name" value="Cyclin-like_dom"/>
</dbReference>
<feature type="transmembrane region" description="Helical" evidence="20">
    <location>
        <begin position="34"/>
        <end position="56"/>
    </location>
</feature>
<feature type="region of interest" description="Disordered" evidence="19">
    <location>
        <begin position="766"/>
        <end position="786"/>
    </location>
</feature>
<evidence type="ECO:0000256" key="13">
    <source>
        <dbReference type="ARBA" id="ARBA00023015"/>
    </source>
</evidence>
<dbReference type="GO" id="GO:0006412">
    <property type="term" value="P:translation"/>
    <property type="evidence" value="ECO:0007669"/>
    <property type="project" value="InterPro"/>
</dbReference>
<keyword evidence="11" id="KW-0689">Ribosomal protein</keyword>
<keyword evidence="9" id="KW-0256">Endoplasmic reticulum</keyword>
<dbReference type="EMBL" id="SPHZ02000006">
    <property type="protein sequence ID" value="KAF0914261.1"/>
    <property type="molecule type" value="Genomic_DNA"/>
</dbReference>
<keyword evidence="15" id="KW-0804">Transcription</keyword>
<dbReference type="GO" id="GO:0045547">
    <property type="term" value="F:ditrans,polycis-polyprenyl diphosphate synthase [(2E,6E)-farnesyl diphosphate specific] activity"/>
    <property type="evidence" value="ECO:0007669"/>
    <property type="project" value="UniProtKB-EC"/>
</dbReference>
<feature type="region of interest" description="Disordered" evidence="19">
    <location>
        <begin position="648"/>
        <end position="674"/>
    </location>
</feature>
<comment type="similarity">
    <text evidence="4">Belongs to the UPP synthase family.</text>
</comment>
<evidence type="ECO:0000256" key="5">
    <source>
        <dbReference type="ARBA" id="ARBA00007102"/>
    </source>
</evidence>
<gene>
    <name evidence="23" type="ORF">E2562_027825</name>
</gene>
<dbReference type="SUPFAM" id="SSF47954">
    <property type="entry name" value="Cyclin-like"/>
    <property type="match status" value="2"/>
</dbReference>
<sequence>MDSKAMEAFVANEIPLFMNQPPPHMSRPSAIIKLTLGLLWFIVHLVISLFSLWSVLIHNIECYLISFGLIPKYQKFQLDRLKYLAIVVDSREAKNAAKINQLLCWLSNIGVNYVCLYDIDGVLKKTFAPSMNGSRDENSGNHLDVGANTKALTCCHKEMMIEYISDSDGKQGIAKAASLLCSTYVNGNMDACGNDEIVFTEADMSGALKVIGCGGPEPDLLLMFGPARCHLGFPAWRLRYTEIMHMGPLNSIKYGAIVKAFYKFSKKYQNFDLKSTSHQNQSPSRTSAADAMSQPSQCPYCRASGPARCVTTQPPLSRAVSECSSCARLVLERHLHTHPFFPLLPSLHALPLVTPDLADAGPSPSPSSGGGGSDDDDPFLPAGFVSAFSAFSLERHPVLARSASAFSGQLAELERALAVESAASSTPDPAGPMVSVDSLRAYLQIVDVASILRLDRDIADHAFELFKECSSATCLRNRSVEALATAALVQAIREAQEPRTLQEISTASNLPQKEIGKYIKILGESLKLSQPLNSNSIAVHMPRFCSLLQLNKSAQELAAHIGEVVVNKCFCTRRNPISISAAAIYLACQLEDKRKTQAEICKVTGLTEVTLRKVYKELLENWDDLLPPNYTPATPPEKAFPMTTIYSSRSSSGKDLYQDKQLDSAKLKSSEAAEPDHMVIVKEEEDKKTGPFSRPSAKTETHDLNQAFWQPNVPFSSSPKLDHDKTETSVRGINLNEASCTMDSERADMPVKSPFAERWLNESKVITSPSRQPAPWQLKQASPATGSSYHSIPYGLDLLSRGKRNAGDGGDKEGRRRREREFRCLIRLGMMGSRLLAYLAPKQKIRIKLRSYWVPLIEDSCKKIIEAAKTTNAKTMGPVPLPTKRRVYCVLNSPHVHKDSRFHFEIRTHQRLIDIMYPTAQTIDSLMQLQLPAGVDVEVKL</sequence>
<dbReference type="HAMAP" id="MF_00508">
    <property type="entry name" value="Ribosomal_uS10"/>
    <property type="match status" value="1"/>
</dbReference>